<protein>
    <submittedName>
        <fullName evidence="2">Uncharacterized protein</fullName>
    </submittedName>
</protein>
<dbReference type="FunFam" id="3.40.50.1820:FF:000581">
    <property type="entry name" value="Os11g0431400 protein"/>
    <property type="match status" value="1"/>
</dbReference>
<keyword evidence="3" id="KW-1185">Reference proteome</keyword>
<dbReference type="InterPro" id="IPR029058">
    <property type="entry name" value="AB_hydrolase_fold"/>
</dbReference>
<evidence type="ECO:0000313" key="3">
    <source>
        <dbReference type="Proteomes" id="UP001497457"/>
    </source>
</evidence>
<evidence type="ECO:0000256" key="1">
    <source>
        <dbReference type="ARBA" id="ARBA00009431"/>
    </source>
</evidence>
<dbReference type="EMBL" id="OZ075125">
    <property type="protein sequence ID" value="CAL4935726.1"/>
    <property type="molecule type" value="Genomic_DNA"/>
</dbReference>
<dbReference type="Gene3D" id="3.40.50.12670">
    <property type="match status" value="1"/>
</dbReference>
<accession>A0ABC8XZG3</accession>
<dbReference type="Pfam" id="PF00450">
    <property type="entry name" value="Peptidase_S10"/>
    <property type="match status" value="1"/>
</dbReference>
<comment type="similarity">
    <text evidence="1">Belongs to the peptidase S10 family.</text>
</comment>
<dbReference type="SUPFAM" id="SSF53474">
    <property type="entry name" value="alpha/beta-Hydrolases"/>
    <property type="match status" value="1"/>
</dbReference>
<dbReference type="InterPro" id="IPR001563">
    <property type="entry name" value="Peptidase_S10"/>
</dbReference>
<dbReference type="FunFam" id="3.40.50.12670:FF:000002">
    <property type="entry name" value="Carboxypeptidase"/>
    <property type="match status" value="1"/>
</dbReference>
<evidence type="ECO:0000313" key="2">
    <source>
        <dbReference type="EMBL" id="CAL4935726.1"/>
    </source>
</evidence>
<reference evidence="2 3" key="2">
    <citation type="submission" date="2024-10" db="EMBL/GenBank/DDBJ databases">
        <authorList>
            <person name="Ryan C."/>
        </authorList>
    </citation>
    <scope>NUCLEOTIDE SEQUENCE [LARGE SCALE GENOMIC DNA]</scope>
</reference>
<dbReference type="AlphaFoldDB" id="A0ABC8XZG3"/>
<organism evidence="2 3">
    <name type="scientific">Urochloa decumbens</name>
    <dbReference type="NCBI Taxonomy" id="240449"/>
    <lineage>
        <taxon>Eukaryota</taxon>
        <taxon>Viridiplantae</taxon>
        <taxon>Streptophyta</taxon>
        <taxon>Embryophyta</taxon>
        <taxon>Tracheophyta</taxon>
        <taxon>Spermatophyta</taxon>
        <taxon>Magnoliopsida</taxon>
        <taxon>Liliopsida</taxon>
        <taxon>Poales</taxon>
        <taxon>Poaceae</taxon>
        <taxon>PACMAD clade</taxon>
        <taxon>Panicoideae</taxon>
        <taxon>Panicodae</taxon>
        <taxon>Paniceae</taxon>
        <taxon>Melinidinae</taxon>
        <taxon>Urochloa</taxon>
    </lineage>
</organism>
<name>A0ABC8XZG3_9POAL</name>
<proteinExistence type="inferred from homology"/>
<dbReference type="Proteomes" id="UP001497457">
    <property type="component" value="Chromosome 15b"/>
</dbReference>
<dbReference type="PANTHER" id="PTHR11802">
    <property type="entry name" value="SERINE PROTEASE FAMILY S10 SERINE CARBOXYPEPTIDASE"/>
    <property type="match status" value="1"/>
</dbReference>
<sequence length="507" mass="56561">MCACHEENNVLEEDHEENNVLETSRPCRTPPLPLSALLRLLACLLPALPPLPLSGAAATVVTHLPGFDGALPFYMETGYVGVDEATGAELFYYFVESERSPSTDPLIMWHSGGPRCSALSALTVQIGPVKFVERRYDGTVPRLVRNPYSLTQVASILFVDSPVGTGFSYARDPKGYDLGDISASAQVLTFLRKWFDDHPRYLSNPFYVGGDSYAGKTTPLIAQYISDGIEEMQYPLINLKGYLVGNPITGDKIDDNSKIPYCHSFGIISDQLYEAAEINCKGDYINPTNKLCADLVQTINDLKSEVDKEGILDAKCPFASPKPRRDAYRRKSLAEEHYQLSGPPNEPPLGCVSYRYYLSYFWANNIATRASLGIKEGTVMDWIRCNVYNYPYAHDLPNSIKCHFNLTTKGYRALVYSGDHDLQVPFLGTHSWIRSFNFPIVDDWRAWHIDGQAAGFTITYGNNLTFATVKVCAPQLLTTKGGRHVASENRPKECFAMGKRWLDNDPL</sequence>
<dbReference type="Gene3D" id="3.40.50.1820">
    <property type="entry name" value="alpha/beta hydrolase"/>
    <property type="match status" value="1"/>
</dbReference>
<dbReference type="PRINTS" id="PR00724">
    <property type="entry name" value="CRBOXYPTASEC"/>
</dbReference>
<gene>
    <name evidence="2" type="ORF">URODEC1_LOCUS29478</name>
</gene>
<dbReference type="PANTHER" id="PTHR11802:SF461">
    <property type="entry name" value="OS02G0687900 PROTEIN"/>
    <property type="match status" value="1"/>
</dbReference>
<reference evidence="3" key="1">
    <citation type="submission" date="2024-06" db="EMBL/GenBank/DDBJ databases">
        <authorList>
            <person name="Ryan C."/>
        </authorList>
    </citation>
    <scope>NUCLEOTIDE SEQUENCE [LARGE SCALE GENOMIC DNA]</scope>
</reference>